<name>A0A2I0KM18_PUNGR</name>
<accession>A0A2I0KM18</accession>
<gene>
    <name evidence="1" type="ORF">CRG98_010294</name>
</gene>
<reference evidence="1 2" key="1">
    <citation type="submission" date="2017-11" db="EMBL/GenBank/DDBJ databases">
        <title>De-novo sequencing of pomegranate (Punica granatum L.) genome.</title>
        <authorList>
            <person name="Akparov Z."/>
            <person name="Amiraslanov A."/>
            <person name="Hajiyeva S."/>
            <person name="Abbasov M."/>
            <person name="Kaur K."/>
            <person name="Hamwieh A."/>
            <person name="Solovyev V."/>
            <person name="Salamov A."/>
            <person name="Braich B."/>
            <person name="Kosarev P."/>
            <person name="Mahmoud A."/>
            <person name="Hajiyev E."/>
            <person name="Babayeva S."/>
            <person name="Izzatullayeva V."/>
            <person name="Mammadov A."/>
            <person name="Mammadov A."/>
            <person name="Sharifova S."/>
            <person name="Ojaghi J."/>
            <person name="Eynullazada K."/>
            <person name="Bayramov B."/>
            <person name="Abdulazimova A."/>
            <person name="Shahmuradov I."/>
        </authorList>
    </citation>
    <scope>NUCLEOTIDE SEQUENCE [LARGE SCALE GENOMIC DNA]</scope>
    <source>
        <strain evidence="2">cv. AG2017</strain>
        <tissue evidence="1">Leaf</tissue>
    </source>
</reference>
<comment type="caution">
    <text evidence="1">The sequence shown here is derived from an EMBL/GenBank/DDBJ whole genome shotgun (WGS) entry which is preliminary data.</text>
</comment>
<keyword evidence="2" id="KW-1185">Reference proteome</keyword>
<dbReference type="EMBL" id="PGOL01000513">
    <property type="protein sequence ID" value="PKI69293.1"/>
    <property type="molecule type" value="Genomic_DNA"/>
</dbReference>
<evidence type="ECO:0000313" key="2">
    <source>
        <dbReference type="Proteomes" id="UP000233551"/>
    </source>
</evidence>
<dbReference type="AlphaFoldDB" id="A0A2I0KM18"/>
<evidence type="ECO:0000313" key="1">
    <source>
        <dbReference type="EMBL" id="PKI69293.1"/>
    </source>
</evidence>
<protein>
    <submittedName>
        <fullName evidence="1">Uncharacterized protein</fullName>
    </submittedName>
</protein>
<sequence>MGLSLCRPKWEFYIVSERVILLHTHVGSHHVIFGFKADKSVPHVNRAQEWPGYGLDSLFKAKNHSLHDLASRVSLALAAQGNTFLYFDNDSNSVAWDNNSVAWIASVKANSGFLIASFSILDHLKREE</sequence>
<dbReference type="Proteomes" id="UP000233551">
    <property type="component" value="Unassembled WGS sequence"/>
</dbReference>
<organism evidence="1 2">
    <name type="scientific">Punica granatum</name>
    <name type="common">Pomegranate</name>
    <dbReference type="NCBI Taxonomy" id="22663"/>
    <lineage>
        <taxon>Eukaryota</taxon>
        <taxon>Viridiplantae</taxon>
        <taxon>Streptophyta</taxon>
        <taxon>Embryophyta</taxon>
        <taxon>Tracheophyta</taxon>
        <taxon>Spermatophyta</taxon>
        <taxon>Magnoliopsida</taxon>
        <taxon>eudicotyledons</taxon>
        <taxon>Gunneridae</taxon>
        <taxon>Pentapetalae</taxon>
        <taxon>rosids</taxon>
        <taxon>malvids</taxon>
        <taxon>Myrtales</taxon>
        <taxon>Lythraceae</taxon>
        <taxon>Punica</taxon>
    </lineage>
</organism>
<proteinExistence type="predicted"/>